<dbReference type="AlphaFoldDB" id="A0A9J6RES1"/>
<dbReference type="Proteomes" id="UP001084197">
    <property type="component" value="Unassembled WGS sequence"/>
</dbReference>
<feature type="domain" description="PLD phosphodiesterase" evidence="3">
    <location>
        <begin position="380"/>
        <end position="407"/>
    </location>
</feature>
<reference evidence="4" key="1">
    <citation type="submission" date="2022-11" db="EMBL/GenBank/DDBJ databases">
        <title>WGS of Natronobacillus azotifigens 24KS-1, an anaerobic diazotrophic haloalkaliphile from soda-rich habitats.</title>
        <authorList>
            <person name="Sorokin D.Y."/>
            <person name="Merkel A.Y."/>
        </authorList>
    </citation>
    <scope>NUCLEOTIDE SEQUENCE</scope>
    <source>
        <strain evidence="4">24KS-1</strain>
    </source>
</reference>
<dbReference type="SUPFAM" id="SSF56024">
    <property type="entry name" value="Phospholipase D/nuclease"/>
    <property type="match status" value="2"/>
</dbReference>
<dbReference type="PROSITE" id="PS50035">
    <property type="entry name" value="PLD"/>
    <property type="match status" value="2"/>
</dbReference>
<dbReference type="InterPro" id="IPR001736">
    <property type="entry name" value="PLipase_D/transphosphatidylase"/>
</dbReference>
<evidence type="ECO:0000313" key="5">
    <source>
        <dbReference type="Proteomes" id="UP001084197"/>
    </source>
</evidence>
<keyword evidence="5" id="KW-1185">Reference proteome</keyword>
<proteinExistence type="predicted"/>
<feature type="transmembrane region" description="Helical" evidence="2">
    <location>
        <begin position="12"/>
        <end position="34"/>
    </location>
</feature>
<evidence type="ECO:0000256" key="1">
    <source>
        <dbReference type="SAM" id="Coils"/>
    </source>
</evidence>
<accession>A0A9J6RES1</accession>
<dbReference type="RefSeq" id="WP_268780912.1">
    <property type="nucleotide sequence ID" value="NZ_JAPRAT010000028.1"/>
</dbReference>
<keyword evidence="2" id="KW-0472">Membrane</keyword>
<dbReference type="InterPro" id="IPR025202">
    <property type="entry name" value="PLD-like_dom"/>
</dbReference>
<evidence type="ECO:0000256" key="2">
    <source>
        <dbReference type="SAM" id="Phobius"/>
    </source>
</evidence>
<gene>
    <name evidence="4" type="ORF">OWO01_13090</name>
</gene>
<sequence length="481" mass="55311">MKRYNLSVKRIIFGLIGSYLLYVLLTAVVLFGFYSPDIQATVFEQESAYEYFRSKDRVALVDDGVKAGMARLHVIENATSSLDISYYSMQGGDSVPVFFSTIIDAADRGVEVQILLDGIFHNLRGKDRDMIYAVEKHPNIELRFYETLDILRPWTWHNRLHDKFIIADQEVALIGGRNIGDKYFASDGYQDAVFDRDVMIKRTSEIEANQISAIDEMIHYFQLVWEHEYTAPATNNLRNRQVKKAENSLEKLRETYILWQENKPLAYQETIDWGKMFHPTNGVYFVHNSLERGHKEPNVWIELVRLMEQAEDSIFLQSPYIIPTDNMIRFLNVENVTADDITLLTNSLAATPNIVAHSGYRNHRKDLAGRDLNLYEYQGPNDSVHTKSMVFDKQISAVGSFNLDARSTFLNTESMVFIDSESFAHELIEKQEQTILPNSLPVSPTGDYHPEYEEMAAPVSSFKRGLAFVTTILVQFFEFLL</sequence>
<evidence type="ECO:0000313" key="4">
    <source>
        <dbReference type="EMBL" id="MCZ0704144.1"/>
    </source>
</evidence>
<dbReference type="EMBL" id="JAPRAT010000028">
    <property type="protein sequence ID" value="MCZ0704144.1"/>
    <property type="molecule type" value="Genomic_DNA"/>
</dbReference>
<dbReference type="PANTHER" id="PTHR21248">
    <property type="entry name" value="CARDIOLIPIN SYNTHASE"/>
    <property type="match status" value="1"/>
</dbReference>
<feature type="domain" description="PLD phosphodiesterase" evidence="3">
    <location>
        <begin position="156"/>
        <end position="183"/>
    </location>
</feature>
<keyword evidence="2" id="KW-0812">Transmembrane</keyword>
<organism evidence="4 5">
    <name type="scientific">Natronobacillus azotifigens</name>
    <dbReference type="NCBI Taxonomy" id="472978"/>
    <lineage>
        <taxon>Bacteria</taxon>
        <taxon>Bacillati</taxon>
        <taxon>Bacillota</taxon>
        <taxon>Bacilli</taxon>
        <taxon>Bacillales</taxon>
        <taxon>Bacillaceae</taxon>
        <taxon>Natronobacillus</taxon>
    </lineage>
</organism>
<dbReference type="GO" id="GO:0032049">
    <property type="term" value="P:cardiolipin biosynthetic process"/>
    <property type="evidence" value="ECO:0007669"/>
    <property type="project" value="UniProtKB-ARBA"/>
</dbReference>
<keyword evidence="1" id="KW-0175">Coiled coil</keyword>
<comment type="caution">
    <text evidence="4">The sequence shown here is derived from an EMBL/GenBank/DDBJ whole genome shotgun (WGS) entry which is preliminary data.</text>
</comment>
<evidence type="ECO:0000259" key="3">
    <source>
        <dbReference type="PROSITE" id="PS50035"/>
    </source>
</evidence>
<dbReference type="GO" id="GO:0030572">
    <property type="term" value="F:phosphatidyltransferase activity"/>
    <property type="evidence" value="ECO:0007669"/>
    <property type="project" value="UniProtKB-ARBA"/>
</dbReference>
<dbReference type="PANTHER" id="PTHR21248:SF12">
    <property type="entry name" value="CARDIOLIPIN SYNTHASE C"/>
    <property type="match status" value="1"/>
</dbReference>
<dbReference type="Gene3D" id="3.30.870.10">
    <property type="entry name" value="Endonuclease Chain A"/>
    <property type="match status" value="2"/>
</dbReference>
<keyword evidence="2" id="KW-1133">Transmembrane helix</keyword>
<protein>
    <submittedName>
        <fullName evidence="4">Phospholipase D family protein</fullName>
    </submittedName>
</protein>
<name>A0A9J6RES1_9BACI</name>
<dbReference type="CDD" id="cd09113">
    <property type="entry name" value="PLDc_ymdC_like_2"/>
    <property type="match status" value="1"/>
</dbReference>
<dbReference type="SMART" id="SM00155">
    <property type="entry name" value="PLDc"/>
    <property type="match status" value="2"/>
</dbReference>
<feature type="coiled-coil region" evidence="1">
    <location>
        <begin position="235"/>
        <end position="262"/>
    </location>
</feature>
<dbReference type="Pfam" id="PF13091">
    <property type="entry name" value="PLDc_2"/>
    <property type="match status" value="2"/>
</dbReference>